<evidence type="ECO:0000256" key="2">
    <source>
        <dbReference type="SAM" id="SignalP"/>
    </source>
</evidence>
<feature type="chain" id="PRO_5046049194" evidence="2">
    <location>
        <begin position="21"/>
        <end position="308"/>
    </location>
</feature>
<dbReference type="Gene3D" id="2.60.120.200">
    <property type="match status" value="1"/>
</dbReference>
<dbReference type="InterPro" id="IPR013320">
    <property type="entry name" value="ConA-like_dom_sf"/>
</dbReference>
<proteinExistence type="predicted"/>
<dbReference type="InterPro" id="IPR026444">
    <property type="entry name" value="Secre_tail"/>
</dbReference>
<organism evidence="4 5">
    <name type="scientific">Flavobacterium rhizosphaerae</name>
    <dbReference type="NCBI Taxonomy" id="3163298"/>
    <lineage>
        <taxon>Bacteria</taxon>
        <taxon>Pseudomonadati</taxon>
        <taxon>Bacteroidota</taxon>
        <taxon>Flavobacteriia</taxon>
        <taxon>Flavobacteriales</taxon>
        <taxon>Flavobacteriaceae</taxon>
        <taxon>Flavobacterium</taxon>
    </lineage>
</organism>
<protein>
    <submittedName>
        <fullName evidence="4">T9SS type A sorting domain-containing protein</fullName>
    </submittedName>
</protein>
<reference evidence="4 5" key="1">
    <citation type="submission" date="2024-06" db="EMBL/GenBank/DDBJ databases">
        <authorList>
            <person name="Kaempfer P."/>
            <person name="Viver T."/>
        </authorList>
    </citation>
    <scope>NUCLEOTIDE SEQUENCE [LARGE SCALE GENOMIC DNA]</scope>
    <source>
        <strain evidence="4 5">ST-119</strain>
    </source>
</reference>
<dbReference type="Proteomes" id="UP001629156">
    <property type="component" value="Unassembled WGS sequence"/>
</dbReference>
<feature type="domain" description="Secretion system C-terminal sorting" evidence="3">
    <location>
        <begin position="237"/>
        <end position="306"/>
    </location>
</feature>
<evidence type="ECO:0000256" key="1">
    <source>
        <dbReference type="ARBA" id="ARBA00022729"/>
    </source>
</evidence>
<dbReference type="Pfam" id="PF18962">
    <property type="entry name" value="Por_Secre_tail"/>
    <property type="match status" value="1"/>
</dbReference>
<dbReference type="SUPFAM" id="SSF49899">
    <property type="entry name" value="Concanavalin A-like lectins/glucanases"/>
    <property type="match status" value="1"/>
</dbReference>
<dbReference type="EMBL" id="JBELPZ010000007">
    <property type="protein sequence ID" value="MFL9844513.1"/>
    <property type="molecule type" value="Genomic_DNA"/>
</dbReference>
<sequence length="308" mass="32968">MKKILLTGAVIAATFFNVTAQETSFEPSEGFTTGDIDGQNGWGISQAASAGTFLINDEQASEGTYSLKLVPENGTAHATLGAFSPTFNESGEVITHSFDFYSSSFAEEDSNFYFSAQSPTQGFVSSRVVFAADGSLVVLDYTDPEDEESLDYVVVENVSFNPETWYHVEVVQNNVYGTIEYFVDDNSVYTGSIFGATIVEQFVISHDNFAGEAYFDNIQISTAVASVKNNTLASVSVYPNPATDVINISNGGAINNISVTDLNGRVVRTAAFEGVSDASVNVSDLAKGIYMVTVSSDKGSTTQKIVKN</sequence>
<feature type="signal peptide" evidence="2">
    <location>
        <begin position="1"/>
        <end position="20"/>
    </location>
</feature>
<keyword evidence="5" id="KW-1185">Reference proteome</keyword>
<comment type="caution">
    <text evidence="4">The sequence shown here is derived from an EMBL/GenBank/DDBJ whole genome shotgun (WGS) entry which is preliminary data.</text>
</comment>
<keyword evidence="1 2" id="KW-0732">Signal</keyword>
<name>A0ABW8YW90_9FLAO</name>
<evidence type="ECO:0000313" key="5">
    <source>
        <dbReference type="Proteomes" id="UP001629156"/>
    </source>
</evidence>
<dbReference type="RefSeq" id="WP_408084763.1">
    <property type="nucleotide sequence ID" value="NZ_JBELPZ010000007.1"/>
</dbReference>
<accession>A0ABW8YW90</accession>
<evidence type="ECO:0000313" key="4">
    <source>
        <dbReference type="EMBL" id="MFL9844513.1"/>
    </source>
</evidence>
<gene>
    <name evidence="4" type="ORF">ABS766_08785</name>
</gene>
<dbReference type="NCBIfam" id="TIGR04183">
    <property type="entry name" value="Por_Secre_tail"/>
    <property type="match status" value="1"/>
</dbReference>
<evidence type="ECO:0000259" key="3">
    <source>
        <dbReference type="Pfam" id="PF18962"/>
    </source>
</evidence>